<dbReference type="EMBL" id="CP032412">
    <property type="protein sequence ID" value="AYB44780.1"/>
    <property type="molecule type" value="Genomic_DNA"/>
</dbReference>
<dbReference type="Gene3D" id="2.120.10.30">
    <property type="entry name" value="TolB, C-terminal domain"/>
    <property type="match status" value="1"/>
</dbReference>
<feature type="signal peptide" evidence="1">
    <location>
        <begin position="1"/>
        <end position="23"/>
    </location>
</feature>
<dbReference type="RefSeq" id="WP_119848658.1">
    <property type="nucleotide sequence ID" value="NZ_CP032412.1"/>
</dbReference>
<dbReference type="AlphaFoldDB" id="A0A385TJW1"/>
<name>A0A385TJW1_PAELA</name>
<dbReference type="SUPFAM" id="SSF82171">
    <property type="entry name" value="DPP6 N-terminal domain-like"/>
    <property type="match status" value="1"/>
</dbReference>
<evidence type="ECO:0008006" key="4">
    <source>
        <dbReference type="Google" id="ProtNLM"/>
    </source>
</evidence>
<reference evidence="2 3" key="1">
    <citation type="submission" date="2018-09" db="EMBL/GenBank/DDBJ databases">
        <title>Genome Sequence of Paenibacillus lautus Strain E7593-69, Azo Dye-Degrading Bacteria, Isolated from Commercial Tattoo Inks.</title>
        <authorList>
            <person name="Nho S.W."/>
            <person name="Kim S.-J."/>
            <person name="Kweon O."/>
            <person name="Cerniglia C.E."/>
        </authorList>
    </citation>
    <scope>NUCLEOTIDE SEQUENCE [LARGE SCALE GENOMIC DNA]</scope>
    <source>
        <strain evidence="2 3">E7593-69</strain>
    </source>
</reference>
<evidence type="ECO:0000256" key="1">
    <source>
        <dbReference type="SAM" id="SignalP"/>
    </source>
</evidence>
<proteinExistence type="predicted"/>
<keyword evidence="3" id="KW-1185">Reference proteome</keyword>
<dbReference type="InterPro" id="IPR011042">
    <property type="entry name" value="6-blade_b-propeller_TolB-like"/>
</dbReference>
<evidence type="ECO:0000313" key="2">
    <source>
        <dbReference type="EMBL" id="AYB44780.1"/>
    </source>
</evidence>
<feature type="chain" id="PRO_5039115681" description="WD40 repeat domain-containing protein" evidence="1">
    <location>
        <begin position="24"/>
        <end position="379"/>
    </location>
</feature>
<sequence length="379" mass="42567">MRYRNKGLVLCFAIALNILTGCASGLQSETIIIPSAEPDQAVDEGSRPFQVKTIYRMPESKDQGELLGWSSSESVIGLFYETEAVDAAKLSLQRFSPPYEKADHLLEIEMNKLSYQLSPNGKYVSGIAKTEEGVFLQLIAYPGGEVESLEATTDANQELWFEEPAWSGNSRFVSYMVMESNKRQSSIGIYDTEAESARVYRLKGLETEALPLKVIVSDDGKMALIVLDEYGHGRRIAMGAVNGDTIDVQYEHEIGADQAAWLNDDQFVFLGTEGTLYVYDRRNHELSILLEKVDSFEFSQDRKYVAYSQNGEDTIYAGKLQGKNVLSAEPIYHGVIPSKMYWSSDHRRLLVNGRKNYSKEKGPVAIEPTDQQPFIIEFK</sequence>
<organism evidence="2 3">
    <name type="scientific">Paenibacillus lautus</name>
    <name type="common">Bacillus lautus</name>
    <dbReference type="NCBI Taxonomy" id="1401"/>
    <lineage>
        <taxon>Bacteria</taxon>
        <taxon>Bacillati</taxon>
        <taxon>Bacillota</taxon>
        <taxon>Bacilli</taxon>
        <taxon>Bacillales</taxon>
        <taxon>Paenibacillaceae</taxon>
        <taxon>Paenibacillus</taxon>
    </lineage>
</organism>
<accession>A0A385TJW1</accession>
<dbReference type="KEGG" id="plw:D5F53_16520"/>
<keyword evidence="1" id="KW-0732">Signal</keyword>
<gene>
    <name evidence="2" type="ORF">D5F53_16520</name>
</gene>
<dbReference type="PROSITE" id="PS51257">
    <property type="entry name" value="PROKAR_LIPOPROTEIN"/>
    <property type="match status" value="1"/>
</dbReference>
<protein>
    <recommendedName>
        <fullName evidence="4">WD40 repeat domain-containing protein</fullName>
    </recommendedName>
</protein>
<evidence type="ECO:0000313" key="3">
    <source>
        <dbReference type="Proteomes" id="UP000266552"/>
    </source>
</evidence>
<dbReference type="Proteomes" id="UP000266552">
    <property type="component" value="Chromosome"/>
</dbReference>